<dbReference type="OMA" id="NCNCLNE"/>
<dbReference type="RefSeq" id="XP_028862260.1">
    <property type="nucleotide sequence ID" value="XM_029005697.1"/>
</dbReference>
<dbReference type="VEuPathDB" id="PlasmoDB:PmUG01_10048700"/>
<evidence type="ECO:0000256" key="1">
    <source>
        <dbReference type="SAM" id="Phobius"/>
    </source>
</evidence>
<evidence type="ECO:0000313" key="2">
    <source>
        <dbReference type="EMBL" id="SCN45270.1"/>
    </source>
</evidence>
<keyword evidence="1" id="KW-1133">Transmembrane helix</keyword>
<reference evidence="2 3" key="1">
    <citation type="submission" date="2016-06" db="EMBL/GenBank/DDBJ databases">
        <authorList>
            <consortium name="Pathogen Informatics"/>
        </authorList>
    </citation>
    <scope>NUCLEOTIDE SEQUENCE [LARGE SCALE GENOMIC DNA]</scope>
</reference>
<keyword evidence="3" id="KW-1185">Reference proteome</keyword>
<proteinExistence type="predicted"/>
<sequence length="222" mass="26131">MHLKTHFFSRNNVKIFDNYFVNKLFYSPSLAFFKNVKYLNKLNNVNHIFSPKKCNTHLIEKKYASQQVIIDTIRKAKNKLDRGSLYLLQELINNNCKSLNKERKAKIQKIIDELNVLLTDKTRLTEEKIKILTEKSSKKYKNKEILGLFLTGFFFAIGSVTHSALYLVSVYGLYVLHKASKENNTRLYTERKLSDNKNRLLINRKNIDNLLTIMEQDFVETK</sequence>
<name>A0A1D3RJB7_PLAMA</name>
<protein>
    <submittedName>
        <fullName evidence="2">Uncharacterized protein</fullName>
    </submittedName>
</protein>
<accession>A0A1D3RJB7</accession>
<evidence type="ECO:0000313" key="3">
    <source>
        <dbReference type="Proteomes" id="UP000219813"/>
    </source>
</evidence>
<dbReference type="Proteomes" id="UP000219813">
    <property type="component" value="Chromosome 10"/>
</dbReference>
<dbReference type="GeneID" id="39869487"/>
<keyword evidence="1" id="KW-0472">Membrane</keyword>
<dbReference type="EMBL" id="LT594631">
    <property type="protein sequence ID" value="SCN45270.1"/>
    <property type="molecule type" value="Genomic_DNA"/>
</dbReference>
<dbReference type="OrthoDB" id="376432at2759"/>
<dbReference type="KEGG" id="pmal:PMUG01_10048700"/>
<dbReference type="AlphaFoldDB" id="A0A1D3RJB7"/>
<organism evidence="2 3">
    <name type="scientific">Plasmodium malariae</name>
    <dbReference type="NCBI Taxonomy" id="5858"/>
    <lineage>
        <taxon>Eukaryota</taxon>
        <taxon>Sar</taxon>
        <taxon>Alveolata</taxon>
        <taxon>Apicomplexa</taxon>
        <taxon>Aconoidasida</taxon>
        <taxon>Haemosporida</taxon>
        <taxon>Plasmodiidae</taxon>
        <taxon>Plasmodium</taxon>
        <taxon>Plasmodium (Plasmodium)</taxon>
    </lineage>
</organism>
<keyword evidence="1" id="KW-0812">Transmembrane</keyword>
<feature type="transmembrane region" description="Helical" evidence="1">
    <location>
        <begin position="145"/>
        <end position="174"/>
    </location>
</feature>
<gene>
    <name evidence="2" type="primary">PmUG01_10048700</name>
    <name evidence="2" type="ORF">PMUG01_10048700</name>
</gene>